<dbReference type="InterPro" id="IPR015807">
    <property type="entry name" value="His-tRNA-ligase"/>
</dbReference>
<evidence type="ECO:0000256" key="10">
    <source>
        <dbReference type="HAMAP-Rule" id="MF_00127"/>
    </source>
</evidence>
<feature type="binding site" evidence="11">
    <location>
        <begin position="274"/>
        <end position="275"/>
    </location>
    <ligand>
        <name>L-histidine</name>
        <dbReference type="ChEBI" id="CHEBI:57595"/>
    </ligand>
</feature>
<dbReference type="GO" id="GO:0005524">
    <property type="term" value="F:ATP binding"/>
    <property type="evidence" value="ECO:0007669"/>
    <property type="project" value="UniProtKB-UniRule"/>
</dbReference>
<dbReference type="GO" id="GO:0000105">
    <property type="term" value="P:L-histidine biosynthetic process"/>
    <property type="evidence" value="ECO:0007669"/>
    <property type="project" value="InterPro"/>
</dbReference>
<evidence type="ECO:0000256" key="1">
    <source>
        <dbReference type="ARBA" id="ARBA00004496"/>
    </source>
</evidence>
<dbReference type="Gene3D" id="3.30.930.10">
    <property type="entry name" value="Bira Bifunctional Protein, Domain 2"/>
    <property type="match status" value="1"/>
</dbReference>
<dbReference type="PANTHER" id="PTHR43707:SF1">
    <property type="entry name" value="HISTIDINE--TRNA LIGASE, MITOCHONDRIAL-RELATED"/>
    <property type="match status" value="1"/>
</dbReference>
<evidence type="ECO:0000256" key="5">
    <source>
        <dbReference type="ARBA" id="ARBA00022741"/>
    </source>
</evidence>
<dbReference type="InterPro" id="IPR045864">
    <property type="entry name" value="aa-tRNA-synth_II/BPL/LPL"/>
</dbReference>
<evidence type="ECO:0000313" key="13">
    <source>
        <dbReference type="EMBL" id="BDB97171.1"/>
    </source>
</evidence>
<dbReference type="InterPro" id="IPR004517">
    <property type="entry name" value="HisZ"/>
</dbReference>
<keyword evidence="4 10" id="KW-0436">Ligase</keyword>
<organism evidence="13 14">
    <name type="scientific">Saccharolobus caldissimus</name>
    <dbReference type="NCBI Taxonomy" id="1702097"/>
    <lineage>
        <taxon>Archaea</taxon>
        <taxon>Thermoproteota</taxon>
        <taxon>Thermoprotei</taxon>
        <taxon>Sulfolobales</taxon>
        <taxon>Sulfolobaceae</taxon>
        <taxon>Saccharolobus</taxon>
    </lineage>
</organism>
<dbReference type="HAMAP" id="MF_00127">
    <property type="entry name" value="His_tRNA_synth"/>
    <property type="match status" value="1"/>
</dbReference>
<dbReference type="GO" id="GO:0004821">
    <property type="term" value="F:histidine-tRNA ligase activity"/>
    <property type="evidence" value="ECO:0007669"/>
    <property type="project" value="UniProtKB-UniRule"/>
</dbReference>
<dbReference type="Proteomes" id="UP001319921">
    <property type="component" value="Chromosome"/>
</dbReference>
<dbReference type="EMBL" id="AP025226">
    <property type="protein sequence ID" value="BDB97171.1"/>
    <property type="molecule type" value="Genomic_DNA"/>
</dbReference>
<dbReference type="InterPro" id="IPR004516">
    <property type="entry name" value="HisRS/HisZ"/>
</dbReference>
<feature type="binding site" evidence="11">
    <location>
        <position position="109"/>
    </location>
    <ligand>
        <name>L-histidine</name>
        <dbReference type="ChEBI" id="CHEBI:57595"/>
    </ligand>
</feature>
<evidence type="ECO:0000259" key="12">
    <source>
        <dbReference type="PROSITE" id="PS50862"/>
    </source>
</evidence>
<evidence type="ECO:0000313" key="14">
    <source>
        <dbReference type="Proteomes" id="UP001319921"/>
    </source>
</evidence>
<dbReference type="CDD" id="cd00773">
    <property type="entry name" value="HisRS-like_core"/>
    <property type="match status" value="1"/>
</dbReference>
<proteinExistence type="inferred from homology"/>
<dbReference type="GO" id="GO:0005737">
    <property type="term" value="C:cytoplasm"/>
    <property type="evidence" value="ECO:0007669"/>
    <property type="project" value="UniProtKB-SubCell"/>
</dbReference>
<gene>
    <name evidence="10" type="primary">hisS</name>
    <name evidence="13" type="ORF">SACC_01880</name>
</gene>
<dbReference type="InterPro" id="IPR004154">
    <property type="entry name" value="Anticodon-bd"/>
</dbReference>
<dbReference type="Gene3D" id="3.40.50.800">
    <property type="entry name" value="Anticodon-binding domain"/>
    <property type="match status" value="1"/>
</dbReference>
<dbReference type="RefSeq" id="WP_229571192.1">
    <property type="nucleotide sequence ID" value="NZ_AP025226.1"/>
</dbReference>
<feature type="binding site" evidence="11">
    <location>
        <position position="270"/>
    </location>
    <ligand>
        <name>L-histidine</name>
        <dbReference type="ChEBI" id="CHEBI:57595"/>
    </ligand>
</feature>
<evidence type="ECO:0000256" key="4">
    <source>
        <dbReference type="ARBA" id="ARBA00022598"/>
    </source>
</evidence>
<dbReference type="SUPFAM" id="SSF55681">
    <property type="entry name" value="Class II aaRS and biotin synthetases"/>
    <property type="match status" value="1"/>
</dbReference>
<dbReference type="AlphaFoldDB" id="A0AAQ4CMZ0"/>
<accession>A0AAQ4CMZ0</accession>
<comment type="catalytic activity">
    <reaction evidence="9 10">
        <text>tRNA(His) + L-histidine + ATP = L-histidyl-tRNA(His) + AMP + diphosphate + H(+)</text>
        <dbReference type="Rhea" id="RHEA:17313"/>
        <dbReference type="Rhea" id="RHEA-COMP:9665"/>
        <dbReference type="Rhea" id="RHEA-COMP:9689"/>
        <dbReference type="ChEBI" id="CHEBI:15378"/>
        <dbReference type="ChEBI" id="CHEBI:30616"/>
        <dbReference type="ChEBI" id="CHEBI:33019"/>
        <dbReference type="ChEBI" id="CHEBI:57595"/>
        <dbReference type="ChEBI" id="CHEBI:78442"/>
        <dbReference type="ChEBI" id="CHEBI:78527"/>
        <dbReference type="ChEBI" id="CHEBI:456215"/>
        <dbReference type="EC" id="6.1.1.21"/>
    </reaction>
</comment>
<feature type="binding site" evidence="11">
    <location>
        <position position="127"/>
    </location>
    <ligand>
        <name>L-histidine</name>
        <dbReference type="ChEBI" id="CHEBI:57595"/>
    </ligand>
</feature>
<dbReference type="FunFam" id="3.30.930.10:FF:000121">
    <property type="entry name" value="Histidine--tRNA ligase"/>
    <property type="match status" value="1"/>
</dbReference>
<dbReference type="GO" id="GO:0006427">
    <property type="term" value="P:histidyl-tRNA aminoacylation"/>
    <property type="evidence" value="ECO:0007669"/>
    <property type="project" value="UniProtKB-UniRule"/>
</dbReference>
<dbReference type="KEGG" id="scas:SACC_01880"/>
<evidence type="ECO:0000256" key="2">
    <source>
        <dbReference type="ARBA" id="ARBA00008226"/>
    </source>
</evidence>
<keyword evidence="3 10" id="KW-0963">Cytoplasm</keyword>
<evidence type="ECO:0000256" key="7">
    <source>
        <dbReference type="ARBA" id="ARBA00022917"/>
    </source>
</evidence>
<dbReference type="SUPFAM" id="SSF52954">
    <property type="entry name" value="Class II aaRS ABD-related"/>
    <property type="match status" value="1"/>
</dbReference>
<dbReference type="Pfam" id="PF13393">
    <property type="entry name" value="tRNA-synt_His"/>
    <property type="match status" value="1"/>
</dbReference>
<dbReference type="HAMAP" id="MF_00125">
    <property type="entry name" value="HisZ"/>
    <property type="match status" value="1"/>
</dbReference>
<dbReference type="PROSITE" id="PS50862">
    <property type="entry name" value="AA_TRNA_LIGASE_II"/>
    <property type="match status" value="1"/>
</dbReference>
<dbReference type="PIRSF" id="PIRSF001549">
    <property type="entry name" value="His-tRNA_synth"/>
    <property type="match status" value="1"/>
</dbReference>
<dbReference type="PANTHER" id="PTHR43707">
    <property type="entry name" value="HISTIDYL-TRNA SYNTHETASE"/>
    <property type="match status" value="1"/>
</dbReference>
<dbReference type="EC" id="6.1.1.21" evidence="10"/>
<name>A0AAQ4CMZ0_9CREN</name>
<feature type="binding site" evidence="11">
    <location>
        <position position="123"/>
    </location>
    <ligand>
        <name>L-histidine</name>
        <dbReference type="ChEBI" id="CHEBI:57595"/>
    </ligand>
</feature>
<dbReference type="InterPro" id="IPR041715">
    <property type="entry name" value="HisRS-like_core"/>
</dbReference>
<evidence type="ECO:0000256" key="8">
    <source>
        <dbReference type="ARBA" id="ARBA00023146"/>
    </source>
</evidence>
<comment type="subcellular location">
    <subcellularLocation>
        <location evidence="1 10">Cytoplasm</location>
    </subcellularLocation>
</comment>
<dbReference type="InterPro" id="IPR006195">
    <property type="entry name" value="aa-tRNA-synth_II"/>
</dbReference>
<keyword evidence="14" id="KW-1185">Reference proteome</keyword>
<evidence type="ECO:0000256" key="3">
    <source>
        <dbReference type="ARBA" id="ARBA00022490"/>
    </source>
</evidence>
<feature type="domain" description="Aminoacyl-transfer RNA synthetases class-II family profile" evidence="12">
    <location>
        <begin position="24"/>
        <end position="324"/>
    </location>
</feature>
<keyword evidence="6 10" id="KW-0067">ATP-binding</keyword>
<keyword evidence="5 10" id="KW-0547">Nucleotide-binding</keyword>
<feature type="binding site" evidence="11">
    <location>
        <begin position="79"/>
        <end position="81"/>
    </location>
    <ligand>
        <name>L-histidine</name>
        <dbReference type="ChEBI" id="CHEBI:57595"/>
    </ligand>
</feature>
<dbReference type="GeneID" id="68864910"/>
<evidence type="ECO:0000256" key="11">
    <source>
        <dbReference type="PIRSR" id="PIRSR001549-1"/>
    </source>
</evidence>
<keyword evidence="7 10" id="KW-0648">Protein biosynthesis</keyword>
<keyword evidence="8 10" id="KW-0030">Aminoacyl-tRNA synthetase</keyword>
<comment type="similarity">
    <text evidence="2 10">Belongs to the class-II aminoacyl-tRNA synthetase family.</text>
</comment>
<dbReference type="NCBIfam" id="TIGR00442">
    <property type="entry name" value="hisS"/>
    <property type="match status" value="1"/>
</dbReference>
<reference evidence="13 14" key="1">
    <citation type="journal article" date="2022" name="Microbiol. Resour. Announc.">
        <title>Complete Genome Sequence of the Hyperthermophilic and Acidophilic Archaeon Saccharolobus caldissimus Strain HS-3T.</title>
        <authorList>
            <person name="Sakai H.D."/>
            <person name="Kurosawa N."/>
        </authorList>
    </citation>
    <scope>NUCLEOTIDE SEQUENCE [LARGE SCALE GENOMIC DNA]</scope>
    <source>
        <strain evidence="13 14">JCM32116</strain>
    </source>
</reference>
<dbReference type="InterPro" id="IPR036621">
    <property type="entry name" value="Anticodon-bd_dom_sf"/>
</dbReference>
<sequence length="428" mass="49312">MTRFEPVRGMRDYIGIDADKIRYIEFTFRDLVKKYGYVEIIPPIVEDFKLFALKGGEELRNTMYVFKDKADRELALRPELTPGVARAYIQNLQSLPKPIRLFYFGTVYRYDEPQFGRYREFRQAGVELIGDSSILADIEILDLLYNFYNKINLSDSIVIKINNIAILRKIMNNYNIDENLQEHILHLIDKNKVNEALGLLENNIKDINILNFINNLLTRKNVKIDDLRDLINDEYSNKLNIKNEIEYLIKISNLLLQLNIKFKVDLSFVRGLAYYTGLIFEVIHPSVSFSIAGGGRYDKLIELYGGLPSPAVGFAIGVERTLLVTNSFKLEEPMSIIIISLSESEDSITHSVMLARMLRDEGYKVVINTKSQPLSKLLPYYASQGFKIAIILGKQELEKKQVTIKNLTDKKQITTQMERVADAIKQML</sequence>
<dbReference type="Pfam" id="PF03129">
    <property type="entry name" value="HGTP_anticodon"/>
    <property type="match status" value="1"/>
</dbReference>
<evidence type="ECO:0000256" key="6">
    <source>
        <dbReference type="ARBA" id="ARBA00022840"/>
    </source>
</evidence>
<evidence type="ECO:0000256" key="9">
    <source>
        <dbReference type="ARBA" id="ARBA00047639"/>
    </source>
</evidence>
<protein>
    <recommendedName>
        <fullName evidence="10">Histidine--tRNA ligase</fullName>
        <ecNumber evidence="10">6.1.1.21</ecNumber>
    </recommendedName>
    <alternativeName>
        <fullName evidence="10">Histidyl-tRNA synthetase</fullName>
        <shortName evidence="10">HisRS</shortName>
    </alternativeName>
</protein>